<keyword evidence="3" id="KW-1185">Reference proteome</keyword>
<dbReference type="Proteomes" id="UP000770015">
    <property type="component" value="Unassembled WGS sequence"/>
</dbReference>
<evidence type="ECO:0000256" key="1">
    <source>
        <dbReference type="SAM" id="MobiDB-lite"/>
    </source>
</evidence>
<evidence type="ECO:0000313" key="3">
    <source>
        <dbReference type="Proteomes" id="UP000770015"/>
    </source>
</evidence>
<proteinExistence type="predicted"/>
<dbReference type="AlphaFoldDB" id="A0A9P8V6C7"/>
<comment type="caution">
    <text evidence="2">The sequence shown here is derived from an EMBL/GenBank/DDBJ whole genome shotgun (WGS) entry which is preliminary data.</text>
</comment>
<protein>
    <submittedName>
        <fullName evidence="2">Uncharacterized protein</fullName>
    </submittedName>
</protein>
<feature type="region of interest" description="Disordered" evidence="1">
    <location>
        <begin position="69"/>
        <end position="104"/>
    </location>
</feature>
<reference evidence="2" key="1">
    <citation type="journal article" date="2021" name="Nat. Commun.">
        <title>Genetic determinants of endophytism in the Arabidopsis root mycobiome.</title>
        <authorList>
            <person name="Mesny F."/>
            <person name="Miyauchi S."/>
            <person name="Thiergart T."/>
            <person name="Pickel B."/>
            <person name="Atanasova L."/>
            <person name="Karlsson M."/>
            <person name="Huettel B."/>
            <person name="Barry K.W."/>
            <person name="Haridas S."/>
            <person name="Chen C."/>
            <person name="Bauer D."/>
            <person name="Andreopoulos W."/>
            <person name="Pangilinan J."/>
            <person name="LaButti K."/>
            <person name="Riley R."/>
            <person name="Lipzen A."/>
            <person name="Clum A."/>
            <person name="Drula E."/>
            <person name="Henrissat B."/>
            <person name="Kohler A."/>
            <person name="Grigoriev I.V."/>
            <person name="Martin F.M."/>
            <person name="Hacquard S."/>
        </authorList>
    </citation>
    <scope>NUCLEOTIDE SEQUENCE</scope>
    <source>
        <strain evidence="2">MPI-SDFR-AT-0117</strain>
    </source>
</reference>
<gene>
    <name evidence="2" type="ORF">F5X68DRAFT_35423</name>
</gene>
<sequence length="142" mass="15494">MADSWAHEFCLGCDKQTDGTAYCSESCRLADFEKTSMPGSVASSPGFNSPSYPWLSQHAQPQTGFFFSNPQPFGTSSPTHLASSGRSTYRTLQPSSSNSSLCSMSTVSSNTEATQLSEKTRQELQSYAASFDNARLARRRSY</sequence>
<dbReference type="InterPro" id="IPR024368">
    <property type="entry name" value="Ecl1/2/3"/>
</dbReference>
<accession>A0A9P8V6C7</accession>
<name>A0A9P8V6C7_9PEZI</name>
<evidence type="ECO:0000313" key="2">
    <source>
        <dbReference type="EMBL" id="KAH6678924.1"/>
    </source>
</evidence>
<dbReference type="EMBL" id="JAGSXJ010000021">
    <property type="protein sequence ID" value="KAH6678924.1"/>
    <property type="molecule type" value="Genomic_DNA"/>
</dbReference>
<feature type="compositionally biased region" description="Low complexity" evidence="1">
    <location>
        <begin position="95"/>
        <end position="104"/>
    </location>
</feature>
<feature type="compositionally biased region" description="Polar residues" evidence="1">
    <location>
        <begin position="69"/>
        <end position="94"/>
    </location>
</feature>
<dbReference type="OrthoDB" id="2563506at2759"/>
<organism evidence="2 3">
    <name type="scientific">Plectosphaerella plurivora</name>
    <dbReference type="NCBI Taxonomy" id="936078"/>
    <lineage>
        <taxon>Eukaryota</taxon>
        <taxon>Fungi</taxon>
        <taxon>Dikarya</taxon>
        <taxon>Ascomycota</taxon>
        <taxon>Pezizomycotina</taxon>
        <taxon>Sordariomycetes</taxon>
        <taxon>Hypocreomycetidae</taxon>
        <taxon>Glomerellales</taxon>
        <taxon>Plectosphaerellaceae</taxon>
        <taxon>Plectosphaerella</taxon>
    </lineage>
</organism>
<dbReference type="Pfam" id="PF12855">
    <property type="entry name" value="Ecl1"/>
    <property type="match status" value="1"/>
</dbReference>